<name>A0A1F5DTB6_9BACT</name>
<organism evidence="1 2">
    <name type="scientific">Candidatus Beckwithbacteria bacterium RIFCSPLOWO2_02_FULL_47_23</name>
    <dbReference type="NCBI Taxonomy" id="1797463"/>
    <lineage>
        <taxon>Bacteria</taxon>
        <taxon>Candidatus Beckwithiibacteriota</taxon>
    </lineage>
</organism>
<gene>
    <name evidence="1" type="ORF">A3I57_00645</name>
</gene>
<dbReference type="AlphaFoldDB" id="A0A1F5DTB6"/>
<dbReference type="Proteomes" id="UP000176364">
    <property type="component" value="Unassembled WGS sequence"/>
</dbReference>
<accession>A0A1F5DTB6</accession>
<evidence type="ECO:0000313" key="1">
    <source>
        <dbReference type="EMBL" id="OGD58418.1"/>
    </source>
</evidence>
<protein>
    <submittedName>
        <fullName evidence="1">Uncharacterized protein</fullName>
    </submittedName>
</protein>
<comment type="caution">
    <text evidence="1">The sequence shown here is derived from an EMBL/GenBank/DDBJ whole genome shotgun (WGS) entry which is preliminary data.</text>
</comment>
<dbReference type="EMBL" id="MEZQ01000052">
    <property type="protein sequence ID" value="OGD58418.1"/>
    <property type="molecule type" value="Genomic_DNA"/>
</dbReference>
<reference evidence="1 2" key="1">
    <citation type="journal article" date="2016" name="Nat. Commun.">
        <title>Thousands of microbial genomes shed light on interconnected biogeochemical processes in an aquifer system.</title>
        <authorList>
            <person name="Anantharaman K."/>
            <person name="Brown C.T."/>
            <person name="Hug L.A."/>
            <person name="Sharon I."/>
            <person name="Castelle C.J."/>
            <person name="Probst A.J."/>
            <person name="Thomas B.C."/>
            <person name="Singh A."/>
            <person name="Wilkins M.J."/>
            <person name="Karaoz U."/>
            <person name="Brodie E.L."/>
            <person name="Williams K.H."/>
            <person name="Hubbard S.S."/>
            <person name="Banfield J.F."/>
        </authorList>
    </citation>
    <scope>NUCLEOTIDE SEQUENCE [LARGE SCALE GENOMIC DNA]</scope>
</reference>
<sequence length="146" mass="16314">MSFLESAEVKRQAAQNQMDKIFGTMMKAALKDSFRISRDGVFSIAYNIFNHFQGQGSLEKLDVEIGWHRLHDNPTLYREHSLAGSLLSSDVSPEEINDMTEQVFPSVVDGLSITRGKKGKPGGEYYAYFLTDLKAFPESNPSMGEA</sequence>
<evidence type="ECO:0000313" key="2">
    <source>
        <dbReference type="Proteomes" id="UP000176364"/>
    </source>
</evidence>
<proteinExistence type="predicted"/>